<dbReference type="EMBL" id="JARYMX010000005">
    <property type="protein sequence ID" value="KAJ9549570.1"/>
    <property type="molecule type" value="Genomic_DNA"/>
</dbReference>
<gene>
    <name evidence="7" type="ORF">OSB04_022113</name>
</gene>
<protein>
    <recommendedName>
        <fullName evidence="9">Methionine gamma-lyase</fullName>
    </recommendedName>
</protein>
<dbReference type="InterPro" id="IPR000277">
    <property type="entry name" value="Cys/Met-Metab_PyrdxlP-dep_enz"/>
</dbReference>
<reference evidence="7" key="1">
    <citation type="submission" date="2023-03" db="EMBL/GenBank/DDBJ databases">
        <title>Chromosome-scale reference genome and RAD-based genetic map of yellow starthistle (Centaurea solstitialis) reveal putative structural variation and QTLs associated with invader traits.</title>
        <authorList>
            <person name="Reatini B."/>
            <person name="Cang F.A."/>
            <person name="Jiang Q."/>
            <person name="Mckibben M.T.W."/>
            <person name="Barker M.S."/>
            <person name="Rieseberg L.H."/>
            <person name="Dlugosch K.M."/>
        </authorList>
    </citation>
    <scope>NUCLEOTIDE SEQUENCE</scope>
    <source>
        <strain evidence="7">CAN-66</strain>
        <tissue evidence="7">Leaf</tissue>
    </source>
</reference>
<dbReference type="InterPro" id="IPR015421">
    <property type="entry name" value="PyrdxlP-dep_Trfase_major"/>
</dbReference>
<dbReference type="AlphaFoldDB" id="A0AA38SVH7"/>
<dbReference type="PIRSF" id="PIRSF001434">
    <property type="entry name" value="CGS"/>
    <property type="match status" value="1"/>
</dbReference>
<dbReference type="SUPFAM" id="SSF53383">
    <property type="entry name" value="PLP-dependent transferases"/>
    <property type="match status" value="1"/>
</dbReference>
<keyword evidence="8" id="KW-1185">Reference proteome</keyword>
<proteinExistence type="inferred from homology"/>
<feature type="region of interest" description="Disordered" evidence="6">
    <location>
        <begin position="1"/>
        <end position="34"/>
    </location>
</feature>
<evidence type="ECO:0000256" key="3">
    <source>
        <dbReference type="ARBA" id="ARBA00022898"/>
    </source>
</evidence>
<keyword evidence="3 4" id="KW-0663">Pyridoxal phosphate</keyword>
<dbReference type="Pfam" id="PF01053">
    <property type="entry name" value="Cys_Met_Meta_PP"/>
    <property type="match status" value="1"/>
</dbReference>
<evidence type="ECO:0000256" key="1">
    <source>
        <dbReference type="ARBA" id="ARBA00001933"/>
    </source>
</evidence>
<dbReference type="Gene3D" id="3.90.1150.10">
    <property type="entry name" value="Aspartate Aminotransferase, domain 1"/>
    <property type="match status" value="1"/>
</dbReference>
<evidence type="ECO:0000313" key="8">
    <source>
        <dbReference type="Proteomes" id="UP001172457"/>
    </source>
</evidence>
<evidence type="ECO:0000256" key="5">
    <source>
        <dbReference type="RuleBase" id="RU362118"/>
    </source>
</evidence>
<dbReference type="FunFam" id="3.40.640.10:FF:000046">
    <property type="entry name" value="Cystathionine gamma-lyase"/>
    <property type="match status" value="1"/>
</dbReference>
<evidence type="ECO:0000256" key="2">
    <source>
        <dbReference type="ARBA" id="ARBA00009077"/>
    </source>
</evidence>
<feature type="compositionally biased region" description="Polar residues" evidence="6">
    <location>
        <begin position="1"/>
        <end position="10"/>
    </location>
</feature>
<dbReference type="GO" id="GO:0019346">
    <property type="term" value="P:transsulfuration"/>
    <property type="evidence" value="ECO:0007669"/>
    <property type="project" value="InterPro"/>
</dbReference>
<evidence type="ECO:0000256" key="6">
    <source>
        <dbReference type="SAM" id="MobiDB-lite"/>
    </source>
</evidence>
<dbReference type="InterPro" id="IPR015422">
    <property type="entry name" value="PyrdxlP-dep_Trfase_small"/>
</dbReference>
<comment type="cofactor">
    <cofactor evidence="1 5">
        <name>pyridoxal 5'-phosphate</name>
        <dbReference type="ChEBI" id="CHEBI:597326"/>
    </cofactor>
</comment>
<comment type="caution">
    <text evidence="7">The sequence shown here is derived from an EMBL/GenBank/DDBJ whole genome shotgun (WGS) entry which is preliminary data.</text>
</comment>
<dbReference type="GO" id="GO:0005737">
    <property type="term" value="C:cytoplasm"/>
    <property type="evidence" value="ECO:0007669"/>
    <property type="project" value="TreeGrafter"/>
</dbReference>
<sequence length="404" mass="43788">MADASDSSITYEDPATELASVMDGRTSGDRHGGVNTPIELSVSFSVMKPETLGRMYSGEGGPARDLFLYSRHYNPSVLNLGRQLAALEGTEAAYCTSSGMSICHLLGPATAGTHALIANFLPKSSNINTTFVDIRDLEEVKKAIVEGHTKVLYFESISNPTLTVADIPKLSKIAHDKGVKVVVDNAFSPMVLSPARLGADVVVQGLSKYVSGEGDVLAGAICGAESLVNSMMDLHQGALMLLGPTMNAMVAFNLSQRIPHMGLRIKEQCQRALVFAERMKKMGFKVIYLGLEDHPDHQLLKKMVNKEYGYGGILCLDMETEERANKLMDVLQNDAKFGLMAVSFGYYDTLMCCPSSSTSSQLSEAKRMSASISPGLVRMSLGYTGTLEKRWGQFEMAARPFLKA</sequence>
<name>A0AA38SVH7_9ASTR</name>
<comment type="similarity">
    <text evidence="2 5">Belongs to the trans-sulfuration enzymes family.</text>
</comment>
<accession>A0AA38SVH7</accession>
<dbReference type="FunFam" id="3.90.1150.10:FF:000087">
    <property type="entry name" value="Putative methionine gamma-lyase"/>
    <property type="match status" value="1"/>
</dbReference>
<dbReference type="PANTHER" id="PTHR11808:SF91">
    <property type="entry name" value="METHIONINE GAMMA-LYASE"/>
    <property type="match status" value="1"/>
</dbReference>
<evidence type="ECO:0000313" key="7">
    <source>
        <dbReference type="EMBL" id="KAJ9549570.1"/>
    </source>
</evidence>
<dbReference type="GO" id="GO:0030170">
    <property type="term" value="F:pyridoxal phosphate binding"/>
    <property type="evidence" value="ECO:0007669"/>
    <property type="project" value="InterPro"/>
</dbReference>
<organism evidence="7 8">
    <name type="scientific">Centaurea solstitialis</name>
    <name type="common">yellow star-thistle</name>
    <dbReference type="NCBI Taxonomy" id="347529"/>
    <lineage>
        <taxon>Eukaryota</taxon>
        <taxon>Viridiplantae</taxon>
        <taxon>Streptophyta</taxon>
        <taxon>Embryophyta</taxon>
        <taxon>Tracheophyta</taxon>
        <taxon>Spermatophyta</taxon>
        <taxon>Magnoliopsida</taxon>
        <taxon>eudicotyledons</taxon>
        <taxon>Gunneridae</taxon>
        <taxon>Pentapetalae</taxon>
        <taxon>asterids</taxon>
        <taxon>campanulids</taxon>
        <taxon>Asterales</taxon>
        <taxon>Asteraceae</taxon>
        <taxon>Carduoideae</taxon>
        <taxon>Cardueae</taxon>
        <taxon>Centaureinae</taxon>
        <taxon>Centaurea</taxon>
    </lineage>
</organism>
<dbReference type="PANTHER" id="PTHR11808">
    <property type="entry name" value="TRANS-SULFURATION ENZYME FAMILY MEMBER"/>
    <property type="match status" value="1"/>
</dbReference>
<dbReference type="Gene3D" id="3.40.640.10">
    <property type="entry name" value="Type I PLP-dependent aspartate aminotransferase-like (Major domain)"/>
    <property type="match status" value="1"/>
</dbReference>
<dbReference type="GO" id="GO:0016846">
    <property type="term" value="F:carbon-sulfur lyase activity"/>
    <property type="evidence" value="ECO:0007669"/>
    <property type="project" value="TreeGrafter"/>
</dbReference>
<dbReference type="Proteomes" id="UP001172457">
    <property type="component" value="Chromosome 5"/>
</dbReference>
<evidence type="ECO:0000256" key="4">
    <source>
        <dbReference type="PIRSR" id="PIRSR001434-2"/>
    </source>
</evidence>
<feature type="modified residue" description="N6-(pyridoxal phosphate)lysine" evidence="4">
    <location>
        <position position="208"/>
    </location>
</feature>
<evidence type="ECO:0008006" key="9">
    <source>
        <dbReference type="Google" id="ProtNLM"/>
    </source>
</evidence>
<dbReference type="InterPro" id="IPR015424">
    <property type="entry name" value="PyrdxlP-dep_Trfase"/>
</dbReference>